<reference evidence="13" key="1">
    <citation type="submission" date="2023-07" db="EMBL/GenBank/DDBJ databases">
        <title>Conexibacter stalactiti sp. nov., isolated from stalactites in a lava cave and emended description of the genus Conexibacter.</title>
        <authorList>
            <person name="Lee S.D."/>
        </authorList>
    </citation>
    <scope>NUCLEOTIDE SEQUENCE [LARGE SCALE GENOMIC DNA]</scope>
    <source>
        <strain evidence="13">KCTC 39840</strain>
    </source>
</reference>
<evidence type="ECO:0000256" key="1">
    <source>
        <dbReference type="ARBA" id="ARBA00001946"/>
    </source>
</evidence>
<feature type="compositionally biased region" description="Low complexity" evidence="11">
    <location>
        <begin position="250"/>
        <end position="270"/>
    </location>
</feature>
<keyword evidence="7" id="KW-0274">FAD</keyword>
<comment type="caution">
    <text evidence="12">The sequence shown here is derived from an EMBL/GenBank/DDBJ whole genome shotgun (WGS) entry which is preliminary data.</text>
</comment>
<feature type="compositionally biased region" description="Low complexity" evidence="11">
    <location>
        <begin position="1"/>
        <end position="15"/>
    </location>
</feature>
<evidence type="ECO:0000256" key="9">
    <source>
        <dbReference type="ARBA" id="ARBA00031306"/>
    </source>
</evidence>
<keyword evidence="13" id="KW-1185">Reference proteome</keyword>
<dbReference type="RefSeq" id="WP_318601513.1">
    <property type="nucleotide sequence ID" value="NZ_JAWSTH010000223.1"/>
</dbReference>
<evidence type="ECO:0000256" key="7">
    <source>
        <dbReference type="ARBA" id="ARBA00022827"/>
    </source>
</evidence>
<organism evidence="12 13">
    <name type="scientific">Conexibacter stalactiti</name>
    <dbReference type="NCBI Taxonomy" id="1940611"/>
    <lineage>
        <taxon>Bacteria</taxon>
        <taxon>Bacillati</taxon>
        <taxon>Actinomycetota</taxon>
        <taxon>Thermoleophilia</taxon>
        <taxon>Solirubrobacterales</taxon>
        <taxon>Conexibacteraceae</taxon>
        <taxon>Conexibacter</taxon>
    </lineage>
</organism>
<name>A0ABU4I1X1_9ACTN</name>
<evidence type="ECO:0000256" key="2">
    <source>
        <dbReference type="ARBA" id="ARBA00011955"/>
    </source>
</evidence>
<evidence type="ECO:0000313" key="12">
    <source>
        <dbReference type="EMBL" id="MDW5598912.1"/>
    </source>
</evidence>
<sequence length="279" mass="28048">LGLRLDAAAPPLRDAAPPPRDAGAWRRVEVDELLGVVRVPAGVELDLGASAKALAADHAARAAVVRTGAGVLVALGGDIAVAGPPPPGGWTIRVSDDHADGGGRATVGLDGAAARDAARGDDGPAETIAIVDGGLATSGTTVRRWVAGGELRHHVIDPRTGAPAQTPWRTVAVAAASCVDANAATTAALVRGADAPRWLHSLGLPARLVTTDGAVLHVGDWPGAERSSRGADATNPGADATNRSADATNRGADATDPGADAPRRAAAPPRVRFVPLERR</sequence>
<dbReference type="Pfam" id="PF02424">
    <property type="entry name" value="ApbE"/>
    <property type="match status" value="1"/>
</dbReference>
<comment type="cofactor">
    <cofactor evidence="1">
        <name>Mg(2+)</name>
        <dbReference type="ChEBI" id="CHEBI:18420"/>
    </cofactor>
</comment>
<evidence type="ECO:0000256" key="8">
    <source>
        <dbReference type="ARBA" id="ARBA00022842"/>
    </source>
</evidence>
<feature type="non-terminal residue" evidence="12">
    <location>
        <position position="1"/>
    </location>
</feature>
<evidence type="ECO:0000256" key="5">
    <source>
        <dbReference type="ARBA" id="ARBA00022679"/>
    </source>
</evidence>
<comment type="catalytic activity">
    <reaction evidence="10">
        <text>L-threonyl-[protein] + FAD = FMN-L-threonyl-[protein] + AMP + H(+)</text>
        <dbReference type="Rhea" id="RHEA:36847"/>
        <dbReference type="Rhea" id="RHEA-COMP:11060"/>
        <dbReference type="Rhea" id="RHEA-COMP:11061"/>
        <dbReference type="ChEBI" id="CHEBI:15378"/>
        <dbReference type="ChEBI" id="CHEBI:30013"/>
        <dbReference type="ChEBI" id="CHEBI:57692"/>
        <dbReference type="ChEBI" id="CHEBI:74257"/>
        <dbReference type="ChEBI" id="CHEBI:456215"/>
        <dbReference type="EC" id="2.7.1.180"/>
    </reaction>
</comment>
<feature type="region of interest" description="Disordered" evidence="11">
    <location>
        <begin position="221"/>
        <end position="279"/>
    </location>
</feature>
<proteinExistence type="predicted"/>
<dbReference type="InterPro" id="IPR003374">
    <property type="entry name" value="ApbE-like_sf"/>
</dbReference>
<evidence type="ECO:0000256" key="3">
    <source>
        <dbReference type="ARBA" id="ARBA00016337"/>
    </source>
</evidence>
<dbReference type="PANTHER" id="PTHR30040:SF2">
    <property type="entry name" value="FAD:PROTEIN FMN TRANSFERASE"/>
    <property type="match status" value="1"/>
</dbReference>
<keyword evidence="6" id="KW-0479">Metal-binding</keyword>
<dbReference type="GO" id="GO:0016740">
    <property type="term" value="F:transferase activity"/>
    <property type="evidence" value="ECO:0007669"/>
    <property type="project" value="UniProtKB-KW"/>
</dbReference>
<dbReference type="EMBL" id="JAWSTH010000223">
    <property type="protein sequence ID" value="MDW5598912.1"/>
    <property type="molecule type" value="Genomic_DNA"/>
</dbReference>
<protein>
    <recommendedName>
        <fullName evidence="3">FAD:protein FMN transferase</fullName>
        <ecNumber evidence="2">2.7.1.180</ecNumber>
    </recommendedName>
    <alternativeName>
        <fullName evidence="9">Flavin transferase</fullName>
    </alternativeName>
</protein>
<dbReference type="InterPro" id="IPR024932">
    <property type="entry name" value="ApbE"/>
</dbReference>
<keyword evidence="4" id="KW-0285">Flavoprotein</keyword>
<evidence type="ECO:0000256" key="6">
    <source>
        <dbReference type="ARBA" id="ARBA00022723"/>
    </source>
</evidence>
<evidence type="ECO:0000256" key="10">
    <source>
        <dbReference type="ARBA" id="ARBA00048540"/>
    </source>
</evidence>
<feature type="region of interest" description="Disordered" evidence="11">
    <location>
        <begin position="1"/>
        <end position="21"/>
    </location>
</feature>
<evidence type="ECO:0000256" key="11">
    <source>
        <dbReference type="SAM" id="MobiDB-lite"/>
    </source>
</evidence>
<evidence type="ECO:0000313" key="13">
    <source>
        <dbReference type="Proteomes" id="UP001284601"/>
    </source>
</evidence>
<dbReference type="PANTHER" id="PTHR30040">
    <property type="entry name" value="THIAMINE BIOSYNTHESIS LIPOPROTEIN APBE"/>
    <property type="match status" value="1"/>
</dbReference>
<dbReference type="Gene3D" id="3.10.520.10">
    <property type="entry name" value="ApbE-like domains"/>
    <property type="match status" value="1"/>
</dbReference>
<keyword evidence="5 12" id="KW-0808">Transferase</keyword>
<dbReference type="SUPFAM" id="SSF143631">
    <property type="entry name" value="ApbE-like"/>
    <property type="match status" value="1"/>
</dbReference>
<dbReference type="EC" id="2.7.1.180" evidence="2"/>
<evidence type="ECO:0000256" key="4">
    <source>
        <dbReference type="ARBA" id="ARBA00022630"/>
    </source>
</evidence>
<accession>A0ABU4I1X1</accession>
<dbReference type="Proteomes" id="UP001284601">
    <property type="component" value="Unassembled WGS sequence"/>
</dbReference>
<gene>
    <name evidence="12" type="ORF">R7226_31425</name>
</gene>
<keyword evidence="8" id="KW-0460">Magnesium</keyword>